<protein>
    <submittedName>
        <fullName evidence="2">Uncharacterized protein</fullName>
    </submittedName>
</protein>
<feature type="transmembrane region" description="Helical" evidence="1">
    <location>
        <begin position="21"/>
        <end position="41"/>
    </location>
</feature>
<evidence type="ECO:0000313" key="3">
    <source>
        <dbReference type="Proteomes" id="UP001059349"/>
    </source>
</evidence>
<accession>A0A9Q9BXM9</accession>
<proteinExistence type="predicted"/>
<dbReference type="AlphaFoldDB" id="A0A9Q9BXM9"/>
<dbReference type="NCBIfam" id="NF045849">
    <property type="entry name" value="ICE_MMCAP2_0565"/>
    <property type="match status" value="1"/>
</dbReference>
<dbReference type="Proteomes" id="UP001059349">
    <property type="component" value="Chromosome"/>
</dbReference>
<dbReference type="RefSeq" id="WP_254735166.1">
    <property type="nucleotide sequence ID" value="NZ_CP101127.1"/>
</dbReference>
<evidence type="ECO:0000313" key="2">
    <source>
        <dbReference type="EMBL" id="UTO25612.1"/>
    </source>
</evidence>
<gene>
    <name evidence="2" type="ORF">NMG93_01875</name>
</gene>
<evidence type="ECO:0000256" key="1">
    <source>
        <dbReference type="SAM" id="Phobius"/>
    </source>
</evidence>
<feature type="transmembrane region" description="Helical" evidence="1">
    <location>
        <begin position="61"/>
        <end position="78"/>
    </location>
</feature>
<keyword evidence="1" id="KW-1133">Transmembrane helix</keyword>
<keyword evidence="1" id="KW-0472">Membrane</keyword>
<dbReference type="EMBL" id="CP101127">
    <property type="protein sequence ID" value="UTO25612.1"/>
    <property type="molecule type" value="Genomic_DNA"/>
</dbReference>
<organism evidence="2 3">
    <name type="scientific">Metamycoplasma hyosynoviae</name>
    <dbReference type="NCBI Taxonomy" id="29559"/>
    <lineage>
        <taxon>Bacteria</taxon>
        <taxon>Bacillati</taxon>
        <taxon>Mycoplasmatota</taxon>
        <taxon>Mycoplasmoidales</taxon>
        <taxon>Metamycoplasmataceae</taxon>
        <taxon>Metamycoplasma</taxon>
    </lineage>
</organism>
<dbReference type="GeneID" id="75105222"/>
<keyword evidence="1" id="KW-0812">Transmembrane</keyword>
<sequence>MKINDKSFSFLGDFSETVMRGIFIALIPVAIIVLIGMILWARSQNAATKDPNERKQNNLKVWGALSALIIIIVMWPLIELIKSNVKKPSGSGTAQSSLINQVIQNALMLKLPKLNLMV</sequence>
<name>A0A9Q9BXM9_9BACT</name>
<reference evidence="2" key="1">
    <citation type="submission" date="2022-07" db="EMBL/GenBank/DDBJ databases">
        <title>Complete genome of Mycoplasma hyosynoviae B1.</title>
        <authorList>
            <person name="Spergser J."/>
        </authorList>
    </citation>
    <scope>NUCLEOTIDE SEQUENCE</scope>
    <source>
        <strain evidence="2">B1</strain>
    </source>
</reference>